<name>A0A7J7LMN5_9MAGN</name>
<accession>A0A7J7LMN5</accession>
<keyword evidence="2" id="KW-1185">Reference proteome</keyword>
<dbReference type="OrthoDB" id="1929888at2759"/>
<comment type="caution">
    <text evidence="1">The sequence shown here is derived from an EMBL/GenBank/DDBJ whole genome shotgun (WGS) entry which is preliminary data.</text>
</comment>
<evidence type="ECO:0000313" key="2">
    <source>
        <dbReference type="Proteomes" id="UP000541444"/>
    </source>
</evidence>
<dbReference type="Proteomes" id="UP000541444">
    <property type="component" value="Unassembled WGS sequence"/>
</dbReference>
<dbReference type="EMBL" id="JACGCM010002161">
    <property type="protein sequence ID" value="KAF6143931.1"/>
    <property type="molecule type" value="Genomic_DNA"/>
</dbReference>
<evidence type="ECO:0000313" key="1">
    <source>
        <dbReference type="EMBL" id="KAF6143931.1"/>
    </source>
</evidence>
<sequence length="91" mass="10973">MKNMNSALQMKLAWEVMTMRDLLEAFTRAKFYTKTGEMIHYYKRSTIWYGVKKAITDMKDQIDWIVRNGERVDLWRTIGSQLTRLKTSYRL</sequence>
<reference evidence="1 2" key="1">
    <citation type="journal article" date="2020" name="IScience">
        <title>Genome Sequencing of the Endangered Kingdonia uniflora (Circaeasteraceae, Ranunculales) Reveals Potential Mechanisms of Evolutionary Specialization.</title>
        <authorList>
            <person name="Sun Y."/>
            <person name="Deng T."/>
            <person name="Zhang A."/>
            <person name="Moore M.J."/>
            <person name="Landis J.B."/>
            <person name="Lin N."/>
            <person name="Zhang H."/>
            <person name="Zhang X."/>
            <person name="Huang J."/>
            <person name="Zhang X."/>
            <person name="Sun H."/>
            <person name="Wang H."/>
        </authorList>
    </citation>
    <scope>NUCLEOTIDE SEQUENCE [LARGE SCALE GENOMIC DNA]</scope>
    <source>
        <strain evidence="1">TB1705</strain>
        <tissue evidence="1">Leaf</tissue>
    </source>
</reference>
<organism evidence="1 2">
    <name type="scientific">Kingdonia uniflora</name>
    <dbReference type="NCBI Taxonomy" id="39325"/>
    <lineage>
        <taxon>Eukaryota</taxon>
        <taxon>Viridiplantae</taxon>
        <taxon>Streptophyta</taxon>
        <taxon>Embryophyta</taxon>
        <taxon>Tracheophyta</taxon>
        <taxon>Spermatophyta</taxon>
        <taxon>Magnoliopsida</taxon>
        <taxon>Ranunculales</taxon>
        <taxon>Circaeasteraceae</taxon>
        <taxon>Kingdonia</taxon>
    </lineage>
</organism>
<gene>
    <name evidence="1" type="ORF">GIB67_001725</name>
</gene>
<protein>
    <submittedName>
        <fullName evidence="1">Uncharacterized protein</fullName>
    </submittedName>
</protein>
<proteinExistence type="predicted"/>
<dbReference type="AlphaFoldDB" id="A0A7J7LMN5"/>